<comment type="caution">
    <text evidence="3">The sequence shown here is derived from an EMBL/GenBank/DDBJ whole genome shotgun (WGS) entry which is preliminary data.</text>
</comment>
<dbReference type="Proteomes" id="UP000265566">
    <property type="component" value="Chromosome 2"/>
</dbReference>
<accession>A0A396JDD5</accession>
<dbReference type="Gramene" id="rna8954">
    <property type="protein sequence ID" value="RHN73167.1"/>
    <property type="gene ID" value="gene8954"/>
</dbReference>
<evidence type="ECO:0000313" key="4">
    <source>
        <dbReference type="Proteomes" id="UP000265566"/>
    </source>
</evidence>
<keyword evidence="2" id="KW-1133">Transmembrane helix</keyword>
<organism evidence="3 4">
    <name type="scientific">Medicago truncatula</name>
    <name type="common">Barrel medic</name>
    <name type="synonym">Medicago tribuloides</name>
    <dbReference type="NCBI Taxonomy" id="3880"/>
    <lineage>
        <taxon>Eukaryota</taxon>
        <taxon>Viridiplantae</taxon>
        <taxon>Streptophyta</taxon>
        <taxon>Embryophyta</taxon>
        <taxon>Tracheophyta</taxon>
        <taxon>Spermatophyta</taxon>
        <taxon>Magnoliopsida</taxon>
        <taxon>eudicotyledons</taxon>
        <taxon>Gunneridae</taxon>
        <taxon>Pentapetalae</taxon>
        <taxon>rosids</taxon>
        <taxon>fabids</taxon>
        <taxon>Fabales</taxon>
        <taxon>Fabaceae</taxon>
        <taxon>Papilionoideae</taxon>
        <taxon>50 kb inversion clade</taxon>
        <taxon>NPAAA clade</taxon>
        <taxon>Hologalegina</taxon>
        <taxon>IRL clade</taxon>
        <taxon>Trifolieae</taxon>
        <taxon>Medicago</taxon>
    </lineage>
</organism>
<feature type="transmembrane region" description="Helical" evidence="2">
    <location>
        <begin position="333"/>
        <end position="351"/>
    </location>
</feature>
<sequence length="388" mass="45572">MPQRPLQMEENHDHQVDKDELKRSTKGMPMEMSLYVLLVKSNCLDFVWLTPKTAIHTIKSAIQTQFQGSYHCWSETPVEERDRWWQLFQDKVSWDPCHHELVYNAFKKRCTNYLIHMKARKKGVSPGWIDEQAWLILLPIGKVHTSKGSTSQSLISLRHRRCYAKKHVPYAPIDKRYLAAHEWNDKSVDCPSKRTYDTGSEKQETDEVMWLQIMLILKSLLWKSLGTGLTTLLTCLLTFTMVYRCRLWSPRHLVTLSGLNSMRSLDFMKTQPQLYKTVLEVLERAKKAQQRVDQFYEQMIDMVEQLKQRMTSQKRQSGCIVLLVVRVHHRKSVNILTMIVVAKTIIDALWLSSLNLYLLNQPFIFLEMLLCNCWICILCQTSVFELCN</sequence>
<evidence type="ECO:0000256" key="2">
    <source>
        <dbReference type="SAM" id="Phobius"/>
    </source>
</evidence>
<feature type="transmembrane region" description="Helical" evidence="2">
    <location>
        <begin position="363"/>
        <end position="384"/>
    </location>
</feature>
<feature type="transmembrane region" description="Helical" evidence="2">
    <location>
        <begin position="220"/>
        <end position="243"/>
    </location>
</feature>
<dbReference type="EMBL" id="PSQE01000002">
    <property type="protein sequence ID" value="RHN73167.1"/>
    <property type="molecule type" value="Genomic_DNA"/>
</dbReference>
<gene>
    <name evidence="3" type="ORF">MtrunA17_Chr2g0295581</name>
</gene>
<protein>
    <recommendedName>
        <fullName evidence="5">Transmembrane protein</fullName>
    </recommendedName>
</protein>
<keyword evidence="2" id="KW-0812">Transmembrane</keyword>
<feature type="region of interest" description="Disordered" evidence="1">
    <location>
        <begin position="1"/>
        <end position="23"/>
    </location>
</feature>
<keyword evidence="2" id="KW-0472">Membrane</keyword>
<evidence type="ECO:0008006" key="5">
    <source>
        <dbReference type="Google" id="ProtNLM"/>
    </source>
</evidence>
<dbReference type="AlphaFoldDB" id="A0A396JDD5"/>
<name>A0A396JDD5_MEDTR</name>
<reference evidence="4" key="1">
    <citation type="journal article" date="2018" name="Nat. Plants">
        <title>Whole-genome landscape of Medicago truncatula symbiotic genes.</title>
        <authorList>
            <person name="Pecrix Y."/>
            <person name="Staton S.E."/>
            <person name="Sallet E."/>
            <person name="Lelandais-Briere C."/>
            <person name="Moreau S."/>
            <person name="Carrere S."/>
            <person name="Blein T."/>
            <person name="Jardinaud M.F."/>
            <person name="Latrasse D."/>
            <person name="Zouine M."/>
            <person name="Zahm M."/>
            <person name="Kreplak J."/>
            <person name="Mayjonade B."/>
            <person name="Satge C."/>
            <person name="Perez M."/>
            <person name="Cauet S."/>
            <person name="Marande W."/>
            <person name="Chantry-Darmon C."/>
            <person name="Lopez-Roques C."/>
            <person name="Bouchez O."/>
            <person name="Berard A."/>
            <person name="Debelle F."/>
            <person name="Munos S."/>
            <person name="Bendahmane A."/>
            <person name="Berges H."/>
            <person name="Niebel A."/>
            <person name="Buitink J."/>
            <person name="Frugier F."/>
            <person name="Benhamed M."/>
            <person name="Crespi M."/>
            <person name="Gouzy J."/>
            <person name="Gamas P."/>
        </authorList>
    </citation>
    <scope>NUCLEOTIDE SEQUENCE [LARGE SCALE GENOMIC DNA]</scope>
    <source>
        <strain evidence="4">cv. Jemalong A17</strain>
    </source>
</reference>
<evidence type="ECO:0000313" key="3">
    <source>
        <dbReference type="EMBL" id="RHN73167.1"/>
    </source>
</evidence>
<evidence type="ECO:0000256" key="1">
    <source>
        <dbReference type="SAM" id="MobiDB-lite"/>
    </source>
</evidence>
<feature type="compositionally biased region" description="Basic and acidic residues" evidence="1">
    <location>
        <begin position="7"/>
        <end position="23"/>
    </location>
</feature>
<proteinExistence type="predicted"/>